<proteinExistence type="predicted"/>
<dbReference type="AlphaFoldDB" id="A0A9J6G2Q3"/>
<dbReference type="PROSITE" id="PS50262">
    <property type="entry name" value="G_PROTEIN_RECEP_F1_2"/>
    <property type="match status" value="1"/>
</dbReference>
<evidence type="ECO:0000259" key="6">
    <source>
        <dbReference type="PROSITE" id="PS50262"/>
    </source>
</evidence>
<sequence>MRAASTCFPVLPHCLPLHAQVKTVKLTAAIFAAFLVTNVPYMVQEMVLAFASNGISLDRNLVALFGVISASNSAINPYIFLFFQKSSSKRKRFVMPFRRDAVAEGENATGRSSGERFSNSTKNQSGLFTLSTKDVNGKWCSELQAELSTL</sequence>
<dbReference type="EMBL" id="JABSTR010000005">
    <property type="protein sequence ID" value="KAH9369573.1"/>
    <property type="molecule type" value="Genomic_DNA"/>
</dbReference>
<evidence type="ECO:0000256" key="3">
    <source>
        <dbReference type="ARBA" id="ARBA00022989"/>
    </source>
</evidence>
<organism evidence="7 8">
    <name type="scientific">Haemaphysalis longicornis</name>
    <name type="common">Bush tick</name>
    <dbReference type="NCBI Taxonomy" id="44386"/>
    <lineage>
        <taxon>Eukaryota</taxon>
        <taxon>Metazoa</taxon>
        <taxon>Ecdysozoa</taxon>
        <taxon>Arthropoda</taxon>
        <taxon>Chelicerata</taxon>
        <taxon>Arachnida</taxon>
        <taxon>Acari</taxon>
        <taxon>Parasitiformes</taxon>
        <taxon>Ixodida</taxon>
        <taxon>Ixodoidea</taxon>
        <taxon>Ixodidae</taxon>
        <taxon>Haemaphysalinae</taxon>
        <taxon>Haemaphysalis</taxon>
    </lineage>
</organism>
<feature type="transmembrane region" description="Helical" evidence="5">
    <location>
        <begin position="63"/>
        <end position="83"/>
    </location>
</feature>
<dbReference type="Gene3D" id="1.20.1070.10">
    <property type="entry name" value="Rhodopsin 7-helix transmembrane proteins"/>
    <property type="match status" value="1"/>
</dbReference>
<dbReference type="InterPro" id="IPR017452">
    <property type="entry name" value="GPCR_Rhodpsn_7TM"/>
</dbReference>
<evidence type="ECO:0000256" key="2">
    <source>
        <dbReference type="ARBA" id="ARBA00022692"/>
    </source>
</evidence>
<feature type="transmembrane region" description="Helical" evidence="5">
    <location>
        <begin position="26"/>
        <end position="43"/>
    </location>
</feature>
<reference evidence="7 8" key="1">
    <citation type="journal article" date="2020" name="Cell">
        <title>Large-Scale Comparative Analyses of Tick Genomes Elucidate Their Genetic Diversity and Vector Capacities.</title>
        <authorList>
            <consortium name="Tick Genome and Microbiome Consortium (TIGMIC)"/>
            <person name="Jia N."/>
            <person name="Wang J."/>
            <person name="Shi W."/>
            <person name="Du L."/>
            <person name="Sun Y."/>
            <person name="Zhan W."/>
            <person name="Jiang J.F."/>
            <person name="Wang Q."/>
            <person name="Zhang B."/>
            <person name="Ji P."/>
            <person name="Bell-Sakyi L."/>
            <person name="Cui X.M."/>
            <person name="Yuan T.T."/>
            <person name="Jiang B.G."/>
            <person name="Yang W.F."/>
            <person name="Lam T.T."/>
            <person name="Chang Q.C."/>
            <person name="Ding S.J."/>
            <person name="Wang X.J."/>
            <person name="Zhu J.G."/>
            <person name="Ruan X.D."/>
            <person name="Zhao L."/>
            <person name="Wei J.T."/>
            <person name="Ye R.Z."/>
            <person name="Que T.C."/>
            <person name="Du C.H."/>
            <person name="Zhou Y.H."/>
            <person name="Cheng J.X."/>
            <person name="Dai P.F."/>
            <person name="Guo W.B."/>
            <person name="Han X.H."/>
            <person name="Huang E.J."/>
            <person name="Li L.F."/>
            <person name="Wei W."/>
            <person name="Gao Y.C."/>
            <person name="Liu J.Z."/>
            <person name="Shao H.Z."/>
            <person name="Wang X."/>
            <person name="Wang C.C."/>
            <person name="Yang T.C."/>
            <person name="Huo Q.B."/>
            <person name="Li W."/>
            <person name="Chen H.Y."/>
            <person name="Chen S.E."/>
            <person name="Zhou L.G."/>
            <person name="Ni X.B."/>
            <person name="Tian J.H."/>
            <person name="Sheng Y."/>
            <person name="Liu T."/>
            <person name="Pan Y.S."/>
            <person name="Xia L.Y."/>
            <person name="Li J."/>
            <person name="Zhao F."/>
            <person name="Cao W.C."/>
        </authorList>
    </citation>
    <scope>NUCLEOTIDE SEQUENCE [LARGE SCALE GENOMIC DNA]</scope>
    <source>
        <strain evidence="7">HaeL-2018</strain>
    </source>
</reference>
<comment type="caution">
    <text evidence="7">The sequence shown here is derived from an EMBL/GenBank/DDBJ whole genome shotgun (WGS) entry which is preliminary data.</text>
</comment>
<keyword evidence="2 5" id="KW-0812">Transmembrane</keyword>
<dbReference type="GO" id="GO:0016020">
    <property type="term" value="C:membrane"/>
    <property type="evidence" value="ECO:0007669"/>
    <property type="project" value="UniProtKB-SubCell"/>
</dbReference>
<keyword evidence="8" id="KW-1185">Reference proteome</keyword>
<gene>
    <name evidence="7" type="ORF">HPB48_020686</name>
</gene>
<evidence type="ECO:0000313" key="7">
    <source>
        <dbReference type="EMBL" id="KAH9369573.1"/>
    </source>
</evidence>
<evidence type="ECO:0000256" key="5">
    <source>
        <dbReference type="SAM" id="Phobius"/>
    </source>
</evidence>
<evidence type="ECO:0000313" key="8">
    <source>
        <dbReference type="Proteomes" id="UP000821853"/>
    </source>
</evidence>
<dbReference type="SUPFAM" id="SSF81321">
    <property type="entry name" value="Family A G protein-coupled receptor-like"/>
    <property type="match status" value="1"/>
</dbReference>
<keyword evidence="4 5" id="KW-0472">Membrane</keyword>
<feature type="domain" description="G-protein coupled receptors family 1 profile" evidence="6">
    <location>
        <begin position="1"/>
        <end position="80"/>
    </location>
</feature>
<protein>
    <recommendedName>
        <fullName evidence="6">G-protein coupled receptors family 1 profile domain-containing protein</fullName>
    </recommendedName>
</protein>
<name>A0A9J6G2Q3_HAELO</name>
<evidence type="ECO:0000256" key="1">
    <source>
        <dbReference type="ARBA" id="ARBA00004370"/>
    </source>
</evidence>
<comment type="subcellular location">
    <subcellularLocation>
        <location evidence="1">Membrane</location>
    </subcellularLocation>
</comment>
<dbReference type="OrthoDB" id="6510254at2759"/>
<dbReference type="Proteomes" id="UP000821853">
    <property type="component" value="Chromosome 3"/>
</dbReference>
<dbReference type="VEuPathDB" id="VectorBase:HLOH_051949"/>
<keyword evidence="3 5" id="KW-1133">Transmembrane helix</keyword>
<accession>A0A9J6G2Q3</accession>
<evidence type="ECO:0000256" key="4">
    <source>
        <dbReference type="ARBA" id="ARBA00023136"/>
    </source>
</evidence>